<dbReference type="EMBL" id="CP099418">
    <property type="protein sequence ID" value="USW48794.1"/>
    <property type="molecule type" value="Genomic_DNA"/>
</dbReference>
<name>A0A9Q9EGC9_9PEZI</name>
<gene>
    <name evidence="1" type="ORF">Slin15195_G021130</name>
</gene>
<sequence length="53" mass="5777">MQDNELSLKISRSPFSCFDEGGEKRACAEFTRSAAGLPPVQPPRVGLYSIMTS</sequence>
<protein>
    <submittedName>
        <fullName evidence="1">Uncharacterized protein</fullName>
    </submittedName>
</protein>
<proteinExistence type="predicted"/>
<reference evidence="1" key="1">
    <citation type="submission" date="2022-06" db="EMBL/GenBank/DDBJ databases">
        <title>Complete genome sequences of two strains of the flax pathogen Septoria linicola.</title>
        <authorList>
            <person name="Lapalu N."/>
            <person name="Simon A."/>
            <person name="Demenou B."/>
            <person name="Paumier D."/>
            <person name="Guillot M.-P."/>
            <person name="Gout L."/>
            <person name="Valade R."/>
        </authorList>
    </citation>
    <scope>NUCLEOTIDE SEQUENCE</scope>
    <source>
        <strain evidence="1">SE15195</strain>
    </source>
</reference>
<keyword evidence="2" id="KW-1185">Reference proteome</keyword>
<dbReference type="Proteomes" id="UP001056384">
    <property type="component" value="Chromosome 1"/>
</dbReference>
<organism evidence="1 2">
    <name type="scientific">Septoria linicola</name>
    <dbReference type="NCBI Taxonomy" id="215465"/>
    <lineage>
        <taxon>Eukaryota</taxon>
        <taxon>Fungi</taxon>
        <taxon>Dikarya</taxon>
        <taxon>Ascomycota</taxon>
        <taxon>Pezizomycotina</taxon>
        <taxon>Dothideomycetes</taxon>
        <taxon>Dothideomycetidae</taxon>
        <taxon>Mycosphaerellales</taxon>
        <taxon>Mycosphaerellaceae</taxon>
        <taxon>Septoria</taxon>
    </lineage>
</organism>
<evidence type="ECO:0000313" key="1">
    <source>
        <dbReference type="EMBL" id="USW48794.1"/>
    </source>
</evidence>
<accession>A0A9Q9EGC9</accession>
<evidence type="ECO:0000313" key="2">
    <source>
        <dbReference type="Proteomes" id="UP001056384"/>
    </source>
</evidence>
<dbReference type="AlphaFoldDB" id="A0A9Q9EGC9"/>